<keyword evidence="2 5" id="KW-0812">Transmembrane</keyword>
<name>A0A017RSE5_9CLOT</name>
<dbReference type="InterPro" id="IPR051784">
    <property type="entry name" value="Nod_factor_ABC_transporter"/>
</dbReference>
<organism evidence="7 8">
    <name type="scientific">Fervidicella metallireducens AeB</name>
    <dbReference type="NCBI Taxonomy" id="1403537"/>
    <lineage>
        <taxon>Bacteria</taxon>
        <taxon>Bacillati</taxon>
        <taxon>Bacillota</taxon>
        <taxon>Clostridia</taxon>
        <taxon>Eubacteriales</taxon>
        <taxon>Clostridiaceae</taxon>
        <taxon>Fervidicella</taxon>
    </lineage>
</organism>
<dbReference type="Pfam" id="PF01061">
    <property type="entry name" value="ABC2_membrane"/>
    <property type="match status" value="1"/>
</dbReference>
<evidence type="ECO:0000256" key="5">
    <source>
        <dbReference type="RuleBase" id="RU361157"/>
    </source>
</evidence>
<dbReference type="InterPro" id="IPR000412">
    <property type="entry name" value="ABC_2_transport"/>
</dbReference>
<dbReference type="RefSeq" id="WP_035381528.1">
    <property type="nucleotide sequence ID" value="NZ_AZQP01000060.1"/>
</dbReference>
<protein>
    <recommendedName>
        <fullName evidence="5">Transport permease protein</fullName>
    </recommendedName>
</protein>
<dbReference type="PRINTS" id="PR00164">
    <property type="entry name" value="ABC2TRNSPORT"/>
</dbReference>
<feature type="transmembrane region" description="Helical" evidence="5">
    <location>
        <begin position="21"/>
        <end position="46"/>
    </location>
</feature>
<accession>A0A017RSE5</accession>
<feature type="domain" description="ABC transmembrane type-2" evidence="6">
    <location>
        <begin position="27"/>
        <end position="261"/>
    </location>
</feature>
<keyword evidence="8" id="KW-1185">Reference proteome</keyword>
<keyword evidence="5" id="KW-0813">Transport</keyword>
<evidence type="ECO:0000256" key="3">
    <source>
        <dbReference type="ARBA" id="ARBA00022989"/>
    </source>
</evidence>
<dbReference type="PANTHER" id="PTHR43229">
    <property type="entry name" value="NODULATION PROTEIN J"/>
    <property type="match status" value="1"/>
</dbReference>
<gene>
    <name evidence="7" type="ORF">Q428_13600</name>
</gene>
<dbReference type="PROSITE" id="PS51012">
    <property type="entry name" value="ABC_TM2"/>
    <property type="match status" value="1"/>
</dbReference>
<comment type="caution">
    <text evidence="7">The sequence shown here is derived from an EMBL/GenBank/DDBJ whole genome shotgun (WGS) entry which is preliminary data.</text>
</comment>
<evidence type="ECO:0000259" key="6">
    <source>
        <dbReference type="PROSITE" id="PS51012"/>
    </source>
</evidence>
<dbReference type="GO" id="GO:0043190">
    <property type="term" value="C:ATP-binding cassette (ABC) transporter complex"/>
    <property type="evidence" value="ECO:0007669"/>
    <property type="project" value="InterPro"/>
</dbReference>
<dbReference type="AlphaFoldDB" id="A0A017RSE5"/>
<dbReference type="STRING" id="1403537.Q428_13600"/>
<evidence type="ECO:0000313" key="8">
    <source>
        <dbReference type="Proteomes" id="UP000019681"/>
    </source>
</evidence>
<comment type="similarity">
    <text evidence="5">Belongs to the ABC-2 integral membrane protein family.</text>
</comment>
<dbReference type="Proteomes" id="UP000019681">
    <property type="component" value="Unassembled WGS sequence"/>
</dbReference>
<feature type="transmembrane region" description="Helical" evidence="5">
    <location>
        <begin position="151"/>
        <end position="176"/>
    </location>
</feature>
<sequence length="274" mass="30456">MNNLRVIYAVAKKDLSSLFRYPTWIISILIWPLIFPLMYIVSAIGFSGPDRSGLSTFKAATGTADIIGFIVIGTMVWMAVNLTMWNFGGYLRNEQMKGTLESNWLCPINKFAFLLGGGVISIVLSLIFSIVSVVEYRLIFGVHFTGNVFEWILIFLIIMPAVFGLGMVFASLVLWAKQVNAMVNVVRGLMMILCGITFPISIMPGWMQFLAKFMPFTYGIEAARQVMVKDKSIMEAGANILACLGEGAVLMIVGKIIFNMIENRVKLSGSLERF</sequence>
<keyword evidence="3 5" id="KW-1133">Transmembrane helix</keyword>
<dbReference type="PIRSF" id="PIRSF006648">
    <property type="entry name" value="DrrB"/>
    <property type="match status" value="1"/>
</dbReference>
<dbReference type="InterPro" id="IPR047817">
    <property type="entry name" value="ABC2_TM_bact-type"/>
</dbReference>
<feature type="transmembrane region" description="Helical" evidence="5">
    <location>
        <begin position="111"/>
        <end position="131"/>
    </location>
</feature>
<evidence type="ECO:0000313" key="7">
    <source>
        <dbReference type="EMBL" id="EYE87394.1"/>
    </source>
</evidence>
<evidence type="ECO:0000256" key="4">
    <source>
        <dbReference type="ARBA" id="ARBA00023136"/>
    </source>
</evidence>
<evidence type="ECO:0000256" key="2">
    <source>
        <dbReference type="ARBA" id="ARBA00022692"/>
    </source>
</evidence>
<feature type="transmembrane region" description="Helical" evidence="5">
    <location>
        <begin position="236"/>
        <end position="258"/>
    </location>
</feature>
<proteinExistence type="inferred from homology"/>
<feature type="transmembrane region" description="Helical" evidence="5">
    <location>
        <begin position="66"/>
        <end position="91"/>
    </location>
</feature>
<dbReference type="PANTHER" id="PTHR43229:SF2">
    <property type="entry name" value="NODULATION PROTEIN J"/>
    <property type="match status" value="1"/>
</dbReference>
<evidence type="ECO:0000256" key="1">
    <source>
        <dbReference type="ARBA" id="ARBA00004141"/>
    </source>
</evidence>
<dbReference type="InterPro" id="IPR013525">
    <property type="entry name" value="ABC2_TM"/>
</dbReference>
<dbReference type="EMBL" id="AZQP01000060">
    <property type="protein sequence ID" value="EYE87394.1"/>
    <property type="molecule type" value="Genomic_DNA"/>
</dbReference>
<keyword evidence="4 5" id="KW-0472">Membrane</keyword>
<comment type="subcellular location">
    <subcellularLocation>
        <location evidence="5">Cell membrane</location>
        <topology evidence="5">Multi-pass membrane protein</topology>
    </subcellularLocation>
    <subcellularLocation>
        <location evidence="1">Membrane</location>
        <topology evidence="1">Multi-pass membrane protein</topology>
    </subcellularLocation>
</comment>
<reference evidence="7 8" key="1">
    <citation type="journal article" date="2014" name="Genome Announc.">
        <title>Draft Genome Sequence of Fervidicella metallireducens Strain AeBT, an Iron-Reducing Thermoanaerobe from the Great Artesian Basin.</title>
        <authorList>
            <person name="Patel B.K."/>
        </authorList>
    </citation>
    <scope>NUCLEOTIDE SEQUENCE [LARGE SCALE GENOMIC DNA]</scope>
    <source>
        <strain evidence="7 8">AeB</strain>
    </source>
</reference>
<dbReference type="OrthoDB" id="1414986at2"/>
<dbReference type="GO" id="GO:0140359">
    <property type="term" value="F:ABC-type transporter activity"/>
    <property type="evidence" value="ECO:0007669"/>
    <property type="project" value="InterPro"/>
</dbReference>
<feature type="transmembrane region" description="Helical" evidence="5">
    <location>
        <begin position="188"/>
        <end position="207"/>
    </location>
</feature>
<keyword evidence="5" id="KW-1003">Cell membrane</keyword>